<dbReference type="AlphaFoldDB" id="A0AAX6QV44"/>
<evidence type="ECO:0000256" key="13">
    <source>
        <dbReference type="ARBA" id="ARBA00047302"/>
    </source>
</evidence>
<dbReference type="PANTHER" id="PTHR43836">
    <property type="entry name" value="CATECHOL O-METHYLTRANSFERASE 1-RELATED"/>
    <property type="match status" value="1"/>
</dbReference>
<reference evidence="25 26" key="1">
    <citation type="submission" date="2025-04" db="UniProtKB">
        <authorList>
            <consortium name="RefSeq"/>
        </authorList>
    </citation>
    <scope>IDENTIFICATION</scope>
</reference>
<comment type="similarity">
    <text evidence="12 20">Belongs to the class I-like SAM-binding methyltransferase superfamily. Cation-dependent O-methyltransferase family.</text>
</comment>
<name>A0AAX6QV44_HETGA</name>
<evidence type="ECO:0000256" key="7">
    <source>
        <dbReference type="ARBA" id="ARBA00022691"/>
    </source>
</evidence>
<feature type="binding site" evidence="21">
    <location>
        <position position="42"/>
    </location>
    <ligand>
        <name>S-adenosyl-L-methionine</name>
        <dbReference type="ChEBI" id="CHEBI:59789"/>
    </ligand>
</feature>
<comment type="cofactor">
    <cofactor evidence="20 23">
        <name>Mg(2+)</name>
        <dbReference type="ChEBI" id="CHEBI:18420"/>
    </cofactor>
    <text evidence="20 23">Binds 1 Mg(2+) ion per subunit.</text>
</comment>
<dbReference type="SUPFAM" id="SSF53335">
    <property type="entry name" value="S-adenosyl-L-methionine-dependent methyltransferases"/>
    <property type="match status" value="1"/>
</dbReference>
<evidence type="ECO:0000313" key="25">
    <source>
        <dbReference type="RefSeq" id="XP_012927403.1"/>
    </source>
</evidence>
<evidence type="ECO:0000256" key="11">
    <source>
        <dbReference type="ARBA" id="ARBA00022939"/>
    </source>
</evidence>
<dbReference type="InterPro" id="IPR029063">
    <property type="entry name" value="SAM-dependent_MTases_sf"/>
</dbReference>
<comment type="function">
    <text evidence="1">Catalyzes the O-methylation, and thereby the inactivation, of catecholamine neurotransmitters and catechol hormones. Also shortens the biological half-lives of certain neuroactive drugs, like L-DOPA, alpha-methyl DOPA and isoproterenol.</text>
</comment>
<dbReference type="RefSeq" id="XP_012927404.1">
    <property type="nucleotide sequence ID" value="XM_013071950.2"/>
</dbReference>
<organism evidence="24 27">
    <name type="scientific">Heterocephalus glaber</name>
    <name type="common">Naked mole rat</name>
    <dbReference type="NCBI Taxonomy" id="10181"/>
    <lineage>
        <taxon>Eukaryota</taxon>
        <taxon>Metazoa</taxon>
        <taxon>Chordata</taxon>
        <taxon>Craniata</taxon>
        <taxon>Vertebrata</taxon>
        <taxon>Euteleostomi</taxon>
        <taxon>Mammalia</taxon>
        <taxon>Eutheria</taxon>
        <taxon>Euarchontoglires</taxon>
        <taxon>Glires</taxon>
        <taxon>Rodentia</taxon>
        <taxon>Hystricomorpha</taxon>
        <taxon>Bathyergidae</taxon>
        <taxon>Heterocephalus</taxon>
    </lineage>
</organism>
<evidence type="ECO:0000313" key="27">
    <source>
        <dbReference type="RefSeq" id="XP_012927405.1"/>
    </source>
</evidence>
<evidence type="ECO:0000256" key="20">
    <source>
        <dbReference type="PIRNR" id="PIRNR037177"/>
    </source>
</evidence>
<dbReference type="EC" id="2.1.1.6" evidence="3 20"/>
<evidence type="ECO:0000256" key="5">
    <source>
        <dbReference type="ARBA" id="ARBA00022603"/>
    </source>
</evidence>
<dbReference type="GO" id="GO:0005886">
    <property type="term" value="C:plasma membrane"/>
    <property type="evidence" value="ECO:0007669"/>
    <property type="project" value="UniProtKB-SubCell"/>
</dbReference>
<feature type="binding site" evidence="21">
    <location>
        <position position="90"/>
    </location>
    <ligand>
        <name>S-adenosyl-L-methionine</name>
        <dbReference type="ChEBI" id="CHEBI:59789"/>
    </ligand>
</feature>
<comment type="catalytic activity">
    <reaction evidence="14">
        <text>4-hydroxy-17beta-estradiol + S-adenosyl-L-methionine = 4-methoxy-17beta-estradiol + S-adenosyl-L-homocysteine + H(+)</text>
        <dbReference type="Rhea" id="RHEA:53096"/>
        <dbReference type="ChEBI" id="CHEBI:15378"/>
        <dbReference type="ChEBI" id="CHEBI:57856"/>
        <dbReference type="ChEBI" id="CHEBI:59789"/>
        <dbReference type="ChEBI" id="CHEBI:62845"/>
        <dbReference type="ChEBI" id="CHEBI:136975"/>
    </reaction>
    <physiologicalReaction direction="left-to-right" evidence="14">
        <dbReference type="Rhea" id="RHEA:53097"/>
    </physiologicalReaction>
</comment>
<comment type="catalytic activity">
    <reaction evidence="15">
        <text>a catechol + S-adenosyl-L-methionine = a guaiacol + S-adenosyl-L-homocysteine + H(+)</text>
        <dbReference type="Rhea" id="RHEA:17877"/>
        <dbReference type="ChEBI" id="CHEBI:15378"/>
        <dbReference type="ChEBI" id="CHEBI:33566"/>
        <dbReference type="ChEBI" id="CHEBI:57856"/>
        <dbReference type="ChEBI" id="CHEBI:59789"/>
        <dbReference type="ChEBI" id="CHEBI:134251"/>
        <dbReference type="EC" id="2.1.1.6"/>
    </reaction>
    <physiologicalReaction direction="left-to-right" evidence="15">
        <dbReference type="Rhea" id="RHEA:17878"/>
    </physiologicalReaction>
</comment>
<evidence type="ECO:0000256" key="10">
    <source>
        <dbReference type="ARBA" id="ARBA00022867"/>
    </source>
</evidence>
<evidence type="ECO:0000256" key="9">
    <source>
        <dbReference type="ARBA" id="ARBA00022842"/>
    </source>
</evidence>
<comment type="catalytic activity">
    <reaction evidence="17">
        <text>2-hydroxyestrone + S-adenosyl-L-methionine = 2-hydroxy-3-methoxy-estrone + S-adenosyl-L-homocysteine + H(+)</text>
        <dbReference type="Rhea" id="RHEA:53108"/>
        <dbReference type="ChEBI" id="CHEBI:1156"/>
        <dbReference type="ChEBI" id="CHEBI:15378"/>
        <dbReference type="ChEBI" id="CHEBI:57856"/>
        <dbReference type="ChEBI" id="CHEBI:59789"/>
        <dbReference type="ChEBI" id="CHEBI:136980"/>
    </reaction>
    <physiologicalReaction direction="left-to-right" evidence="17">
        <dbReference type="Rhea" id="RHEA:53109"/>
    </physiologicalReaction>
</comment>
<evidence type="ECO:0000256" key="14">
    <source>
        <dbReference type="ARBA" id="ARBA00047350"/>
    </source>
</evidence>
<dbReference type="CDD" id="cd02440">
    <property type="entry name" value="AdoMet_MTases"/>
    <property type="match status" value="1"/>
</dbReference>
<evidence type="ECO:0000256" key="2">
    <source>
        <dbReference type="ARBA" id="ARBA00004228"/>
    </source>
</evidence>
<feature type="binding site" evidence="21">
    <location>
        <position position="141"/>
    </location>
    <ligand>
        <name>S-adenosyl-L-methionine</name>
        <dbReference type="ChEBI" id="CHEBI:59789"/>
    </ligand>
</feature>
<dbReference type="GO" id="GO:0000287">
    <property type="term" value="F:magnesium ion binding"/>
    <property type="evidence" value="ECO:0007669"/>
    <property type="project" value="UniProtKB-UniRule"/>
</dbReference>
<dbReference type="FunFam" id="3.40.50.150:FF:000054">
    <property type="entry name" value="Catechol O-methyltransferase"/>
    <property type="match status" value="1"/>
</dbReference>
<dbReference type="GO" id="GO:0042417">
    <property type="term" value="P:dopamine metabolic process"/>
    <property type="evidence" value="ECO:0007669"/>
    <property type="project" value="UniProtKB-UniRule"/>
</dbReference>
<keyword evidence="11 20" id="KW-0128">Catecholamine metabolism</keyword>
<evidence type="ECO:0000256" key="23">
    <source>
        <dbReference type="PIRSR" id="PIRSR037177-3"/>
    </source>
</evidence>
<dbReference type="RefSeq" id="XP_012927403.1">
    <property type="nucleotide sequence ID" value="XM_013071949.2"/>
</dbReference>
<evidence type="ECO:0000256" key="22">
    <source>
        <dbReference type="PIRSR" id="PIRSR037177-2"/>
    </source>
</evidence>
<keyword evidence="24" id="KW-1185">Reference proteome</keyword>
<evidence type="ECO:0000313" key="26">
    <source>
        <dbReference type="RefSeq" id="XP_012927404.1"/>
    </source>
</evidence>
<evidence type="ECO:0000256" key="16">
    <source>
        <dbReference type="ARBA" id="ARBA00047586"/>
    </source>
</evidence>
<comment type="catalytic activity">
    <reaction evidence="16">
        <text>2-hydroxyestrone + S-adenosyl-L-methionine = 2-methoxyestrone + S-adenosyl-L-homocysteine + H(+)</text>
        <dbReference type="Rhea" id="RHEA:53100"/>
        <dbReference type="ChEBI" id="CHEBI:1156"/>
        <dbReference type="ChEBI" id="CHEBI:1189"/>
        <dbReference type="ChEBI" id="CHEBI:15378"/>
        <dbReference type="ChEBI" id="CHEBI:57856"/>
        <dbReference type="ChEBI" id="CHEBI:59789"/>
    </reaction>
    <physiologicalReaction direction="left-to-right" evidence="16">
        <dbReference type="Rhea" id="RHEA:53101"/>
    </physiologicalReaction>
</comment>
<evidence type="ECO:0000256" key="3">
    <source>
        <dbReference type="ARBA" id="ARBA00012880"/>
    </source>
</evidence>
<dbReference type="GO" id="GO:0042424">
    <property type="term" value="P:catecholamine catabolic process"/>
    <property type="evidence" value="ECO:0007669"/>
    <property type="project" value="UniProtKB-UniRule"/>
</dbReference>
<dbReference type="PANTHER" id="PTHR43836:SF3">
    <property type="entry name" value="CATECHOL O-METHYLTRANSFERASE"/>
    <property type="match status" value="1"/>
</dbReference>
<protein>
    <recommendedName>
        <fullName evidence="4 20">Catechol O-methyltransferase</fullName>
        <ecNumber evidence="3 20">2.1.1.6</ecNumber>
    </recommendedName>
</protein>
<dbReference type="GO" id="GO:0016206">
    <property type="term" value="F:catechol O-methyltransferase activity"/>
    <property type="evidence" value="ECO:0007669"/>
    <property type="project" value="UniProtKB-UniRule"/>
</dbReference>
<evidence type="ECO:0000256" key="4">
    <source>
        <dbReference type="ARBA" id="ARBA00016706"/>
    </source>
</evidence>
<dbReference type="Pfam" id="PF01596">
    <property type="entry name" value="Methyltransf_3"/>
    <property type="match status" value="1"/>
</dbReference>
<feature type="binding site" evidence="23">
    <location>
        <position position="169"/>
    </location>
    <ligand>
        <name>Mg(2+)</name>
        <dbReference type="ChEBI" id="CHEBI:18420"/>
    </ligand>
</feature>
<evidence type="ECO:0000256" key="8">
    <source>
        <dbReference type="ARBA" id="ARBA00022723"/>
    </source>
</evidence>
<keyword evidence="8 20" id="KW-0479">Metal-binding</keyword>
<dbReference type="PROSITE" id="PS51682">
    <property type="entry name" value="SAM_OMT_I"/>
    <property type="match status" value="1"/>
</dbReference>
<proteinExistence type="inferred from homology"/>
<dbReference type="GO" id="GO:0032259">
    <property type="term" value="P:methylation"/>
    <property type="evidence" value="ECO:0007669"/>
    <property type="project" value="UniProtKB-UniRule"/>
</dbReference>
<keyword evidence="5 20" id="KW-0489">Methyltransferase</keyword>
<accession>A0AAX6QV44</accession>
<dbReference type="GeneID" id="101717730"/>
<feature type="binding site" evidence="22">
    <location>
        <position position="199"/>
    </location>
    <ligand>
        <name>substrate</name>
    </ligand>
</feature>
<evidence type="ECO:0000256" key="21">
    <source>
        <dbReference type="PIRSR" id="PIRSR037177-1"/>
    </source>
</evidence>
<evidence type="ECO:0000256" key="15">
    <source>
        <dbReference type="ARBA" id="ARBA00047582"/>
    </source>
</evidence>
<evidence type="ECO:0000256" key="1">
    <source>
        <dbReference type="ARBA" id="ARBA00003256"/>
    </source>
</evidence>
<dbReference type="PIRSF" id="PIRSF037177">
    <property type="entry name" value="Catechol_O-mtfrase_euk"/>
    <property type="match status" value="1"/>
</dbReference>
<evidence type="ECO:0000256" key="6">
    <source>
        <dbReference type="ARBA" id="ARBA00022679"/>
    </source>
</evidence>
<comment type="catalytic activity">
    <reaction evidence="19">
        <text>2-hydroxy-17beta-estradiol + S-adenosyl-L-methionine = 2-hydroxy-3-methoxy-17beta-estradiol + S-adenosyl-L-homocysteine + H(+)</text>
        <dbReference type="Rhea" id="RHEA:53092"/>
        <dbReference type="ChEBI" id="CHEBI:15378"/>
        <dbReference type="ChEBI" id="CHEBI:28744"/>
        <dbReference type="ChEBI" id="CHEBI:57856"/>
        <dbReference type="ChEBI" id="CHEBI:59789"/>
        <dbReference type="ChEBI" id="CHEBI:89268"/>
    </reaction>
    <physiologicalReaction direction="left-to-right" evidence="19">
        <dbReference type="Rhea" id="RHEA:53093"/>
    </physiologicalReaction>
</comment>
<dbReference type="GO" id="GO:0032502">
    <property type="term" value="P:developmental process"/>
    <property type="evidence" value="ECO:0007669"/>
    <property type="project" value="UniProtKB-UniRule"/>
</dbReference>
<dbReference type="InterPro" id="IPR017128">
    <property type="entry name" value="Catechol_O-MeTrfase_euk"/>
</dbReference>
<feature type="binding site" evidence="23">
    <location>
        <position position="141"/>
    </location>
    <ligand>
        <name>Mg(2+)</name>
        <dbReference type="ChEBI" id="CHEBI:18420"/>
    </ligand>
</feature>
<evidence type="ECO:0000256" key="12">
    <source>
        <dbReference type="ARBA" id="ARBA00023453"/>
    </source>
</evidence>
<comment type="catalytic activity">
    <reaction evidence="13">
        <text>2-hydroxy-17beta-estradiol + S-adenosyl-L-methionine = 2-methoxy-17beta-estradiol + S-adenosyl-L-homocysteine + H(+)</text>
        <dbReference type="Rhea" id="RHEA:53088"/>
        <dbReference type="ChEBI" id="CHEBI:15378"/>
        <dbReference type="ChEBI" id="CHEBI:28744"/>
        <dbReference type="ChEBI" id="CHEBI:28955"/>
        <dbReference type="ChEBI" id="CHEBI:57856"/>
        <dbReference type="ChEBI" id="CHEBI:59789"/>
    </reaction>
    <physiologicalReaction direction="left-to-right" evidence="13">
        <dbReference type="Rhea" id="RHEA:53089"/>
    </physiologicalReaction>
</comment>
<keyword evidence="6 20" id="KW-0808">Transferase</keyword>
<feature type="binding site" evidence="21">
    <location>
        <position position="72"/>
    </location>
    <ligand>
        <name>S-adenosyl-L-methionine</name>
        <dbReference type="ChEBI" id="CHEBI:59789"/>
    </ligand>
</feature>
<evidence type="ECO:0000256" key="19">
    <source>
        <dbReference type="ARBA" id="ARBA00049079"/>
    </source>
</evidence>
<dbReference type="Proteomes" id="UP000694906">
    <property type="component" value="Unplaced"/>
</dbReference>
<dbReference type="InterPro" id="IPR002935">
    <property type="entry name" value="SAM_O-MeTrfase"/>
</dbReference>
<evidence type="ECO:0000256" key="18">
    <source>
        <dbReference type="ARBA" id="ARBA00049049"/>
    </source>
</evidence>
<feature type="binding site" evidence="21">
    <location>
        <begin position="117"/>
        <end position="120"/>
    </location>
    <ligand>
        <name>S-adenosyl-L-methionine</name>
        <dbReference type="ChEBI" id="CHEBI:59789"/>
    </ligand>
</feature>
<comment type="catalytic activity">
    <reaction evidence="18">
        <text>4-hydroxyestrone + S-adenosyl-L-methionine = 4-methoxyestrone + S-adenosyl-L-homocysteine + H(+)</text>
        <dbReference type="Rhea" id="RHEA:53104"/>
        <dbReference type="ChEBI" id="CHEBI:15378"/>
        <dbReference type="ChEBI" id="CHEBI:57856"/>
        <dbReference type="ChEBI" id="CHEBI:59789"/>
        <dbReference type="ChEBI" id="CHEBI:87602"/>
        <dbReference type="ChEBI" id="CHEBI:136972"/>
    </reaction>
    <physiologicalReaction direction="left-to-right" evidence="18">
        <dbReference type="Rhea" id="RHEA:53105"/>
    </physiologicalReaction>
</comment>
<evidence type="ECO:0000313" key="24">
    <source>
        <dbReference type="Proteomes" id="UP000694906"/>
    </source>
</evidence>
<feature type="binding site" evidence="22">
    <location>
        <position position="170"/>
    </location>
    <ligand>
        <name>substrate</name>
    </ligand>
</feature>
<sequence length="214" mass="24050">MGDTKEQRILRHVQEHAKPGDPQSVLEAIDDYCSHKEWAMNVGNKKGEIMDGVIRELGPSLVLELGAYCGYSAVRIARLLPPGGRLFTMEINPNFTVITQQMLDFAGLQDKVTVLLGASQDLIPQLKKKYDVDTLDMVFLDHWKDRYLPDTHLLKECGLLRKGTVLLADNVIVPGAPEFLKYVRGSSSFECTHYSSYLEYMKVVDGLEKAVYKG</sequence>
<keyword evidence="9 20" id="KW-0460">Magnesium</keyword>
<gene>
    <name evidence="25 26 27" type="primary">Comt</name>
</gene>
<keyword evidence="7 20" id="KW-0949">S-adenosyl-L-methionine</keyword>
<dbReference type="GO" id="GO:0030424">
    <property type="term" value="C:axon"/>
    <property type="evidence" value="ECO:0007669"/>
    <property type="project" value="TreeGrafter"/>
</dbReference>
<evidence type="ECO:0000256" key="17">
    <source>
        <dbReference type="ARBA" id="ARBA00048257"/>
    </source>
</evidence>
<feature type="binding site" evidence="22">
    <location>
        <position position="144"/>
    </location>
    <ligand>
        <name>substrate</name>
    </ligand>
</feature>
<dbReference type="GO" id="GO:0030425">
    <property type="term" value="C:dendrite"/>
    <property type="evidence" value="ECO:0007669"/>
    <property type="project" value="TreeGrafter"/>
</dbReference>
<feature type="binding site" evidence="23">
    <location>
        <position position="170"/>
    </location>
    <ligand>
        <name>Mg(2+)</name>
        <dbReference type="ChEBI" id="CHEBI:18420"/>
    </ligand>
</feature>
<comment type="subcellular location">
    <subcellularLocation>
        <location evidence="2">Cell membrane</location>
        <topology evidence="2">Single-pass type II membrane protein</topology>
        <orientation evidence="2">Extracellular side</orientation>
    </subcellularLocation>
</comment>
<keyword evidence="10 20" id="KW-0531">Neurotransmitter degradation</keyword>
<dbReference type="Gene3D" id="3.40.50.150">
    <property type="entry name" value="Vaccinia Virus protein VP39"/>
    <property type="match status" value="1"/>
</dbReference>
<dbReference type="CTD" id="1312"/>
<dbReference type="RefSeq" id="XP_012927405.1">
    <property type="nucleotide sequence ID" value="XM_013071951.2"/>
</dbReference>